<feature type="compositionally biased region" description="Basic and acidic residues" evidence="1">
    <location>
        <begin position="64"/>
        <end position="83"/>
    </location>
</feature>
<evidence type="ECO:0000256" key="1">
    <source>
        <dbReference type="SAM" id="MobiDB-lite"/>
    </source>
</evidence>
<name>A0A0B5EUI6_STRA4</name>
<gene>
    <name evidence="2" type="ORF">SLNWT_6132</name>
</gene>
<dbReference type="Proteomes" id="UP000031523">
    <property type="component" value="Chromosome"/>
</dbReference>
<proteinExistence type="predicted"/>
<dbReference type="KEGG" id="sals:SLNWT_6132"/>
<accession>A0A0B5EUI6</accession>
<sequence length="83" mass="9107">MSRQSTREIRTAEWRTSHRPRGSRRRGSPGGACSRASPARRGGPRGTGRNPPGPLARPAGGRGENSRKYTGERREYGPRKVVP</sequence>
<protein>
    <submittedName>
        <fullName evidence="2">Uncharacterized protein</fullName>
    </submittedName>
</protein>
<feature type="region of interest" description="Disordered" evidence="1">
    <location>
        <begin position="1"/>
        <end position="83"/>
    </location>
</feature>
<feature type="compositionally biased region" description="Low complexity" evidence="1">
    <location>
        <begin position="31"/>
        <end position="41"/>
    </location>
</feature>
<dbReference type="AlphaFoldDB" id="A0A0B5EUI6"/>
<keyword evidence="3" id="KW-1185">Reference proteome</keyword>
<dbReference type="EMBL" id="CP010519">
    <property type="protein sequence ID" value="AJE86508.1"/>
    <property type="molecule type" value="Genomic_DNA"/>
</dbReference>
<feature type="compositionally biased region" description="Basic residues" evidence="1">
    <location>
        <begin position="17"/>
        <end position="27"/>
    </location>
</feature>
<evidence type="ECO:0000313" key="2">
    <source>
        <dbReference type="EMBL" id="AJE86508.1"/>
    </source>
</evidence>
<feature type="compositionally biased region" description="Basic and acidic residues" evidence="1">
    <location>
        <begin position="1"/>
        <end position="16"/>
    </location>
</feature>
<reference evidence="2 3" key="1">
    <citation type="submission" date="2015-01" db="EMBL/GenBank/DDBJ databases">
        <title>Enhanced salinomycin production by adjusting the supply of polyketide extender units in Streptomyce albus DSM 41398.</title>
        <authorList>
            <person name="Lu C."/>
        </authorList>
    </citation>
    <scope>NUCLEOTIDE SEQUENCE [LARGE SCALE GENOMIC DNA]</scope>
    <source>
        <strain evidence="3">ATCC 21838 / DSM 41398 / FERM P-419 / JCM 4703 / NBRC 107858</strain>
    </source>
</reference>
<organism evidence="2 3">
    <name type="scientific">Streptomyces albus (strain ATCC 21838 / DSM 41398 / FERM P-419 / JCM 4703 / NBRC 107858)</name>
    <dbReference type="NCBI Taxonomy" id="1081613"/>
    <lineage>
        <taxon>Bacteria</taxon>
        <taxon>Bacillati</taxon>
        <taxon>Actinomycetota</taxon>
        <taxon>Actinomycetes</taxon>
        <taxon>Kitasatosporales</taxon>
        <taxon>Streptomycetaceae</taxon>
        <taxon>Streptomyces</taxon>
    </lineage>
</organism>
<evidence type="ECO:0000313" key="3">
    <source>
        <dbReference type="Proteomes" id="UP000031523"/>
    </source>
</evidence>